<evidence type="ECO:0000313" key="12">
    <source>
        <dbReference type="Proteomes" id="UP000317365"/>
    </source>
</evidence>
<feature type="transmembrane region" description="Helical" evidence="9">
    <location>
        <begin position="124"/>
        <end position="146"/>
    </location>
</feature>
<evidence type="ECO:0000256" key="2">
    <source>
        <dbReference type="ARBA" id="ARBA00010072"/>
    </source>
</evidence>
<dbReference type="InterPro" id="IPR010065">
    <property type="entry name" value="AA_ABC_transptr_permease_3TM"/>
</dbReference>
<evidence type="ECO:0000256" key="4">
    <source>
        <dbReference type="ARBA" id="ARBA00022475"/>
    </source>
</evidence>
<dbReference type="SUPFAM" id="SSF161098">
    <property type="entry name" value="MetI-like"/>
    <property type="match status" value="2"/>
</dbReference>
<dbReference type="GO" id="GO:0043190">
    <property type="term" value="C:ATP-binding cassette (ABC) transporter complex"/>
    <property type="evidence" value="ECO:0007669"/>
    <property type="project" value="InterPro"/>
</dbReference>
<dbReference type="NCBIfam" id="TIGR01726">
    <property type="entry name" value="HEQRo_perm_3TM"/>
    <property type="match status" value="1"/>
</dbReference>
<evidence type="ECO:0000256" key="7">
    <source>
        <dbReference type="ARBA" id="ARBA00022989"/>
    </source>
</evidence>
<reference evidence="12" key="2">
    <citation type="journal article" date="2020" name="Int. J. Syst. Evol. Microbiol.">
        <title>Genomic insights into a novel species Rhodoferax aquaticus sp. nov., isolated from freshwater.</title>
        <authorList>
            <person name="Li T."/>
            <person name="Zhuo Y."/>
            <person name="Jin C.Z."/>
            <person name="Wu X."/>
            <person name="Ko S.R."/>
            <person name="Jin F.J."/>
            <person name="Ahn C.Y."/>
            <person name="Oh H.M."/>
            <person name="Lee H.G."/>
            <person name="Jin L."/>
        </authorList>
    </citation>
    <scope>NUCLEOTIDE SEQUENCE [LARGE SCALE GENOMIC DNA]</scope>
    <source>
        <strain evidence="12">Gr-4</strain>
    </source>
</reference>
<dbReference type="KEGG" id="rhg:EXZ61_13655"/>
<feature type="transmembrane region" description="Helical" evidence="9">
    <location>
        <begin position="260"/>
        <end position="279"/>
    </location>
</feature>
<organism evidence="11 12">
    <name type="scientific">Rhodoferax aquaticus</name>
    <dbReference type="NCBI Taxonomy" id="2527691"/>
    <lineage>
        <taxon>Bacteria</taxon>
        <taxon>Pseudomonadati</taxon>
        <taxon>Pseudomonadota</taxon>
        <taxon>Betaproteobacteria</taxon>
        <taxon>Burkholderiales</taxon>
        <taxon>Comamonadaceae</taxon>
        <taxon>Rhodoferax</taxon>
    </lineage>
</organism>
<dbReference type="CDD" id="cd06261">
    <property type="entry name" value="TM_PBP2"/>
    <property type="match status" value="1"/>
</dbReference>
<dbReference type="InterPro" id="IPR035906">
    <property type="entry name" value="MetI-like_sf"/>
</dbReference>
<dbReference type="AlphaFoldDB" id="A0A515ER71"/>
<dbReference type="PROSITE" id="PS50928">
    <property type="entry name" value="ABC_TM1"/>
    <property type="match status" value="1"/>
</dbReference>
<dbReference type="InterPro" id="IPR043429">
    <property type="entry name" value="ArtM/GltK/GlnP/TcyL/YhdX-like"/>
</dbReference>
<feature type="transmembrane region" description="Helical" evidence="9">
    <location>
        <begin position="21"/>
        <end position="40"/>
    </location>
</feature>
<evidence type="ECO:0000313" key="11">
    <source>
        <dbReference type="EMBL" id="QDL55128.1"/>
    </source>
</evidence>
<keyword evidence="3 9" id="KW-0813">Transport</keyword>
<dbReference type="RefSeq" id="WP_142812288.1">
    <property type="nucleotide sequence ID" value="NZ_CP036282.1"/>
</dbReference>
<dbReference type="EMBL" id="CP036282">
    <property type="protein sequence ID" value="QDL55128.1"/>
    <property type="molecule type" value="Genomic_DNA"/>
</dbReference>
<evidence type="ECO:0000256" key="8">
    <source>
        <dbReference type="ARBA" id="ARBA00023136"/>
    </source>
</evidence>
<dbReference type="PANTHER" id="PTHR30614:SF37">
    <property type="entry name" value="AMINO-ACID ABC TRANSPORTER PERMEASE PROTEIN YHDX-RELATED"/>
    <property type="match status" value="1"/>
</dbReference>
<dbReference type="InterPro" id="IPR000515">
    <property type="entry name" value="MetI-like"/>
</dbReference>
<sequence length="391" mass="42601">MTSTSPPKKKSWSWRSQAFRGLIYQLIAIVLIGLAVWFLAHNTLTNMKARGIQSGFDFLLGPAGFDIGESLYAFDSAQPYWQAFLVGLTNTLRIAVMGIVLTTILGTLIGVGRFSRNALVRGVCYAYVEFFRNVPVLLQLLMWYLLFTEGLPDSLDAWVIGPMFLSKGGLSFPIPVWASGHLWGLLGLLLGAVFAVLYRKWAYQQFEKTGVLKSMFWVPLGLLLATGVLGWLIGGAPSTFNAPIKGEFAIENGGSLTPEFLAVLVGLTIYTAAFVAEVVRSGIQSVARGQSEAASALGLNPSQSMRLVMLPQALRVIIPPMTNQFLNLTKNSSLAVAIGYPDVVSIANTSLNQTGRAVECIAIVMLVYLTTSLSTSLLMNWYNTRSAIKER</sequence>
<feature type="transmembrane region" description="Helical" evidence="9">
    <location>
        <begin position="210"/>
        <end position="233"/>
    </location>
</feature>
<keyword evidence="7 9" id="KW-1133">Transmembrane helix</keyword>
<dbReference type="GO" id="GO:0006865">
    <property type="term" value="P:amino acid transport"/>
    <property type="evidence" value="ECO:0007669"/>
    <property type="project" value="UniProtKB-KW"/>
</dbReference>
<keyword evidence="6" id="KW-0029">Amino-acid transport</keyword>
<evidence type="ECO:0000259" key="10">
    <source>
        <dbReference type="PROSITE" id="PS50928"/>
    </source>
</evidence>
<keyword evidence="5 9" id="KW-0812">Transmembrane</keyword>
<dbReference type="Proteomes" id="UP000317365">
    <property type="component" value="Chromosome"/>
</dbReference>
<dbReference type="Pfam" id="PF00528">
    <property type="entry name" value="BPD_transp_1"/>
    <property type="match status" value="1"/>
</dbReference>
<comment type="subcellular location">
    <subcellularLocation>
        <location evidence="1">Cell inner membrane</location>
        <topology evidence="1">Multi-pass membrane protein</topology>
    </subcellularLocation>
    <subcellularLocation>
        <location evidence="9">Cell membrane</location>
        <topology evidence="9">Multi-pass membrane protein</topology>
    </subcellularLocation>
</comment>
<dbReference type="PANTHER" id="PTHR30614">
    <property type="entry name" value="MEMBRANE COMPONENT OF AMINO ACID ABC TRANSPORTER"/>
    <property type="match status" value="1"/>
</dbReference>
<evidence type="ECO:0000256" key="5">
    <source>
        <dbReference type="ARBA" id="ARBA00022692"/>
    </source>
</evidence>
<keyword evidence="4" id="KW-1003">Cell membrane</keyword>
<evidence type="ECO:0000256" key="9">
    <source>
        <dbReference type="RuleBase" id="RU363032"/>
    </source>
</evidence>
<accession>A0A515ER71</accession>
<evidence type="ECO:0000256" key="6">
    <source>
        <dbReference type="ARBA" id="ARBA00022970"/>
    </source>
</evidence>
<protein>
    <submittedName>
        <fullName evidence="11">ABC transporter permease subunit</fullName>
    </submittedName>
</protein>
<proteinExistence type="inferred from homology"/>
<feature type="domain" description="ABC transmembrane type-1" evidence="10">
    <location>
        <begin position="88"/>
        <end position="379"/>
    </location>
</feature>
<feature type="transmembrane region" description="Helical" evidence="9">
    <location>
        <begin position="360"/>
        <end position="382"/>
    </location>
</feature>
<gene>
    <name evidence="11" type="ORF">EXZ61_13655</name>
</gene>
<comment type="similarity">
    <text evidence="2">Belongs to the binding-protein-dependent transport system permease family. HisMQ subfamily.</text>
</comment>
<keyword evidence="12" id="KW-1185">Reference proteome</keyword>
<evidence type="ECO:0000256" key="1">
    <source>
        <dbReference type="ARBA" id="ARBA00004429"/>
    </source>
</evidence>
<feature type="transmembrane region" description="Helical" evidence="9">
    <location>
        <begin position="174"/>
        <end position="198"/>
    </location>
</feature>
<dbReference type="GO" id="GO:0022857">
    <property type="term" value="F:transmembrane transporter activity"/>
    <property type="evidence" value="ECO:0007669"/>
    <property type="project" value="InterPro"/>
</dbReference>
<keyword evidence="8 9" id="KW-0472">Membrane</keyword>
<name>A0A515ER71_9BURK</name>
<reference evidence="12" key="1">
    <citation type="submission" date="2019-02" db="EMBL/GenBank/DDBJ databases">
        <title>Complete genome sequence of Rhodoferax sp. Gr-4.</title>
        <authorList>
            <person name="Jin L."/>
        </authorList>
    </citation>
    <scope>NUCLEOTIDE SEQUENCE [LARGE SCALE GENOMIC DNA]</scope>
    <source>
        <strain evidence="12">Gr-4</strain>
    </source>
</reference>
<dbReference type="Gene3D" id="1.10.3720.10">
    <property type="entry name" value="MetI-like"/>
    <property type="match status" value="2"/>
</dbReference>
<evidence type="ECO:0000256" key="3">
    <source>
        <dbReference type="ARBA" id="ARBA00022448"/>
    </source>
</evidence>
<feature type="transmembrane region" description="Helical" evidence="9">
    <location>
        <begin position="94"/>
        <end position="112"/>
    </location>
</feature>